<sequence length="512" mass="58082">MRVAWVVVSVAAVASAAFYPCKGEKIRVRKPWSLLTTPEKELFVEALGEGMRRGFHHRFAEIHSEPESEQEAHGCMFIYWHRKFLLGYENMLRSLKPEYACITLPYWDYATLSSSYTSGSCRSVNQCSSDIIAYLGGNVDSTSSRSWDLINRDIMGGVGCVRGKPFNNFCQSTSAFESNQCMGCMPRANYDQARVPAEANIGQVFAQILGGGDSFSAASRAIQLGAHSTLLRCGVGRAQIDLMHRIYFKCVVADAAPPNRSTVLTDKEKQNANDRRIWTSCRRASNTVIQPKHWVRMFSGEAGSAPMDVNNPKNPLYEFFMALPREYYLYADGDDLGRFSYQYQYTGMLADMLLKCRNFVAPRRYACFPNVLDGVEGLYCRALLLDEEDGYTGNRSHYQQRCVKRPLLECEVKEKSFLDFMSTKAGELGWSHDTLVEQLEALVCIHQDECLGGCSDYTEEFKRVFHPRGPPRCKTITDRLKASDLFIKLPAWRQVMARYFPCPDDEEEAPYM</sequence>
<evidence type="ECO:0000256" key="1">
    <source>
        <dbReference type="ARBA" id="ARBA00022723"/>
    </source>
</evidence>
<dbReference type="Pfam" id="PF00264">
    <property type="entry name" value="Tyrosinase"/>
    <property type="match status" value="1"/>
</dbReference>
<organism evidence="5 6">
    <name type="scientific">Aphanomyces invadans</name>
    <dbReference type="NCBI Taxonomy" id="157072"/>
    <lineage>
        <taxon>Eukaryota</taxon>
        <taxon>Sar</taxon>
        <taxon>Stramenopiles</taxon>
        <taxon>Oomycota</taxon>
        <taxon>Saprolegniomycetes</taxon>
        <taxon>Saprolegniales</taxon>
        <taxon>Verrucalvaceae</taxon>
        <taxon>Aphanomyces</taxon>
    </lineage>
</organism>
<dbReference type="VEuPathDB" id="FungiDB:H310_11293"/>
<reference evidence="5 6" key="1">
    <citation type="submission" date="2018-08" db="EMBL/GenBank/DDBJ databases">
        <title>Aphanomyces genome sequencing and annotation.</title>
        <authorList>
            <person name="Minardi D."/>
            <person name="Oidtmann B."/>
            <person name="Van Der Giezen M."/>
            <person name="Studholme D.J."/>
        </authorList>
    </citation>
    <scope>NUCLEOTIDE SEQUENCE [LARGE SCALE GENOMIC DNA]</scope>
    <source>
        <strain evidence="5 6">NJM0002</strain>
    </source>
</reference>
<dbReference type="EMBL" id="QUSY01000308">
    <property type="protein sequence ID" value="RHY30513.1"/>
    <property type="molecule type" value="Genomic_DNA"/>
</dbReference>
<dbReference type="Gene3D" id="1.10.1280.10">
    <property type="entry name" value="Di-copper center containing domain from catechol oxidase"/>
    <property type="match status" value="1"/>
</dbReference>
<evidence type="ECO:0000259" key="4">
    <source>
        <dbReference type="Pfam" id="PF00264"/>
    </source>
</evidence>
<dbReference type="GO" id="GO:0016491">
    <property type="term" value="F:oxidoreductase activity"/>
    <property type="evidence" value="ECO:0007669"/>
    <property type="project" value="InterPro"/>
</dbReference>
<feature type="domain" description="Tyrosinase copper-binding" evidence="4">
    <location>
        <begin position="57"/>
        <end position="170"/>
    </location>
</feature>
<keyword evidence="2" id="KW-0186">Copper</keyword>
<evidence type="ECO:0000313" key="5">
    <source>
        <dbReference type="EMBL" id="RHY30513.1"/>
    </source>
</evidence>
<dbReference type="GO" id="GO:0046872">
    <property type="term" value="F:metal ion binding"/>
    <property type="evidence" value="ECO:0007669"/>
    <property type="project" value="UniProtKB-KW"/>
</dbReference>
<dbReference type="InterPro" id="IPR008922">
    <property type="entry name" value="Di-copper_centre_dom_sf"/>
</dbReference>
<keyword evidence="6" id="KW-1185">Reference proteome</keyword>
<feature type="chain" id="PRO_5018669128" description="Tyrosinase copper-binding domain-containing protein" evidence="3">
    <location>
        <begin position="24"/>
        <end position="512"/>
    </location>
</feature>
<evidence type="ECO:0000256" key="2">
    <source>
        <dbReference type="ARBA" id="ARBA00023008"/>
    </source>
</evidence>
<comment type="caution">
    <text evidence="5">The sequence shown here is derived from an EMBL/GenBank/DDBJ whole genome shotgun (WGS) entry which is preliminary data.</text>
</comment>
<gene>
    <name evidence="5" type="ORF">DYB32_004259</name>
</gene>
<evidence type="ECO:0000256" key="3">
    <source>
        <dbReference type="SAM" id="SignalP"/>
    </source>
</evidence>
<dbReference type="InterPro" id="IPR002227">
    <property type="entry name" value="Tyrosinase_Cu-bd"/>
</dbReference>
<dbReference type="PANTHER" id="PTHR11474">
    <property type="entry name" value="TYROSINASE FAMILY MEMBER"/>
    <property type="match status" value="1"/>
</dbReference>
<name>A0A3R6VBZ1_9STRA</name>
<keyword evidence="1" id="KW-0479">Metal-binding</keyword>
<dbReference type="Proteomes" id="UP000285060">
    <property type="component" value="Unassembled WGS sequence"/>
</dbReference>
<protein>
    <recommendedName>
        <fullName evidence="4">Tyrosinase copper-binding domain-containing protein</fullName>
    </recommendedName>
</protein>
<feature type="signal peptide" evidence="3">
    <location>
        <begin position="1"/>
        <end position="23"/>
    </location>
</feature>
<keyword evidence="3" id="KW-0732">Signal</keyword>
<dbReference type="AlphaFoldDB" id="A0A3R6VBZ1"/>
<dbReference type="SUPFAM" id="SSF48056">
    <property type="entry name" value="Di-copper centre-containing domain"/>
    <property type="match status" value="1"/>
</dbReference>
<dbReference type="PANTHER" id="PTHR11474:SF126">
    <property type="entry name" value="TYROSINASE-LIKE PROTEIN TYR-1-RELATED"/>
    <property type="match status" value="1"/>
</dbReference>
<proteinExistence type="predicted"/>
<evidence type="ECO:0000313" key="6">
    <source>
        <dbReference type="Proteomes" id="UP000285060"/>
    </source>
</evidence>
<accession>A0A3R6VBZ1</accession>
<dbReference type="InterPro" id="IPR050316">
    <property type="entry name" value="Tyrosinase/Hemocyanin"/>
</dbReference>